<sequence length="201" mass="21729">MKKTFIIIAMAGILTAITGCGKTDSGITSDNNKTTTKAIVTTTAVTTAENTSTTSAKVDNKKTESSDTSTTAVYEENTVASPVTNADYMQIAGVWYEEKVLDSHTLTIDGDGTYNADVKWSSSAADGSAWTYIFTYDAENDALVCSGSGVNVDYFYTEDGQSSYTENYNNGSAMFYTDNNGNLLWLDNYANVADEMLFTRC</sequence>
<evidence type="ECO:0000313" key="3">
    <source>
        <dbReference type="Proteomes" id="UP000183190"/>
    </source>
</evidence>
<name>A0A1H6JIN0_RUMFL</name>
<keyword evidence="1" id="KW-0732">Signal</keyword>
<evidence type="ECO:0008006" key="4">
    <source>
        <dbReference type="Google" id="ProtNLM"/>
    </source>
</evidence>
<dbReference type="AlphaFoldDB" id="A0A1H6JIN0"/>
<dbReference type="Proteomes" id="UP000183190">
    <property type="component" value="Unassembled WGS sequence"/>
</dbReference>
<dbReference type="RefSeq" id="WP_074716533.1">
    <property type="nucleotide sequence ID" value="NZ_FNWV01000005.1"/>
</dbReference>
<reference evidence="2 3" key="1">
    <citation type="submission" date="2016-10" db="EMBL/GenBank/DDBJ databases">
        <authorList>
            <person name="de Groot N.N."/>
        </authorList>
    </citation>
    <scope>NUCLEOTIDE SEQUENCE [LARGE SCALE GENOMIC DNA]</scope>
    <source>
        <strain evidence="2 3">YAD2003</strain>
    </source>
</reference>
<evidence type="ECO:0000256" key="1">
    <source>
        <dbReference type="SAM" id="SignalP"/>
    </source>
</evidence>
<evidence type="ECO:0000313" key="2">
    <source>
        <dbReference type="EMBL" id="SEH61825.1"/>
    </source>
</evidence>
<protein>
    <recommendedName>
        <fullName evidence="4">Lipocalin-like domain-containing protein</fullName>
    </recommendedName>
</protein>
<proteinExistence type="predicted"/>
<organism evidence="2 3">
    <name type="scientific">Ruminococcus flavefaciens</name>
    <dbReference type="NCBI Taxonomy" id="1265"/>
    <lineage>
        <taxon>Bacteria</taxon>
        <taxon>Bacillati</taxon>
        <taxon>Bacillota</taxon>
        <taxon>Clostridia</taxon>
        <taxon>Eubacteriales</taxon>
        <taxon>Oscillospiraceae</taxon>
        <taxon>Ruminococcus</taxon>
    </lineage>
</organism>
<accession>A0A1H6JIN0</accession>
<feature type="signal peptide" evidence="1">
    <location>
        <begin position="1"/>
        <end position="21"/>
    </location>
</feature>
<gene>
    <name evidence="2" type="ORF">SAMN02910265_01770</name>
</gene>
<dbReference type="PROSITE" id="PS51257">
    <property type="entry name" value="PROKAR_LIPOPROTEIN"/>
    <property type="match status" value="1"/>
</dbReference>
<feature type="chain" id="PRO_5010245664" description="Lipocalin-like domain-containing protein" evidence="1">
    <location>
        <begin position="22"/>
        <end position="201"/>
    </location>
</feature>
<dbReference type="EMBL" id="FNWV01000005">
    <property type="protein sequence ID" value="SEH61825.1"/>
    <property type="molecule type" value="Genomic_DNA"/>
</dbReference>
<dbReference type="OrthoDB" id="1819965at2"/>